<evidence type="ECO:0000313" key="1">
    <source>
        <dbReference type="EMBL" id="KAF2166481.1"/>
    </source>
</evidence>
<gene>
    <name evidence="1" type="ORF">M409DRAFT_23119</name>
</gene>
<dbReference type="EMBL" id="ML993596">
    <property type="protein sequence ID" value="KAF2166481.1"/>
    <property type="molecule type" value="Genomic_DNA"/>
</dbReference>
<dbReference type="Proteomes" id="UP000799537">
    <property type="component" value="Unassembled WGS sequence"/>
</dbReference>
<keyword evidence="2" id="KW-1185">Reference proteome</keyword>
<protein>
    <recommendedName>
        <fullName evidence="3">F-box domain-containing protein</fullName>
    </recommendedName>
</protein>
<evidence type="ECO:0008006" key="3">
    <source>
        <dbReference type="Google" id="ProtNLM"/>
    </source>
</evidence>
<dbReference type="GeneID" id="54559916"/>
<name>A0A6A6CHE9_ZASCE</name>
<sequence length="307" mass="35214">MAATDADQKCSLKGLPAEIRNDIFALALTEDRPLAVCTDDCPRMWSQTPRETKLFYALPRSKQDLRVHYDKYGARDDIGLKGFWLLWLAKLEKRPAVPALALTCPQFFREAMPVFYAVNEFVLSRAYSEVWSTALFEVLKRLVKLNEMPKQTMPVRRVCIHVENCDNESVPSTEDAGRVYITHDLISGRLHISPEGMFEGLCLCAVHNLAAGLRGEECIEEFVRLFEEHFYPQLVNHHRSGILLRTRCERCGSEAWETWETFCIRTGRGHLLTSTVAVAQGERTRDDDRALVSESRQSDIRDYFVRP</sequence>
<organism evidence="1 2">
    <name type="scientific">Zasmidium cellare ATCC 36951</name>
    <dbReference type="NCBI Taxonomy" id="1080233"/>
    <lineage>
        <taxon>Eukaryota</taxon>
        <taxon>Fungi</taxon>
        <taxon>Dikarya</taxon>
        <taxon>Ascomycota</taxon>
        <taxon>Pezizomycotina</taxon>
        <taxon>Dothideomycetes</taxon>
        <taxon>Dothideomycetidae</taxon>
        <taxon>Mycosphaerellales</taxon>
        <taxon>Mycosphaerellaceae</taxon>
        <taxon>Zasmidium</taxon>
    </lineage>
</organism>
<dbReference type="RefSeq" id="XP_033667370.1">
    <property type="nucleotide sequence ID" value="XM_033806644.1"/>
</dbReference>
<proteinExistence type="predicted"/>
<accession>A0A6A6CHE9</accession>
<reference evidence="1" key="1">
    <citation type="journal article" date="2020" name="Stud. Mycol.">
        <title>101 Dothideomycetes genomes: a test case for predicting lifestyles and emergence of pathogens.</title>
        <authorList>
            <person name="Haridas S."/>
            <person name="Albert R."/>
            <person name="Binder M."/>
            <person name="Bloem J."/>
            <person name="Labutti K."/>
            <person name="Salamov A."/>
            <person name="Andreopoulos B."/>
            <person name="Baker S."/>
            <person name="Barry K."/>
            <person name="Bills G."/>
            <person name="Bluhm B."/>
            <person name="Cannon C."/>
            <person name="Castanera R."/>
            <person name="Culley D."/>
            <person name="Daum C."/>
            <person name="Ezra D."/>
            <person name="Gonzalez J."/>
            <person name="Henrissat B."/>
            <person name="Kuo A."/>
            <person name="Liang C."/>
            <person name="Lipzen A."/>
            <person name="Lutzoni F."/>
            <person name="Magnuson J."/>
            <person name="Mondo S."/>
            <person name="Nolan M."/>
            <person name="Ohm R."/>
            <person name="Pangilinan J."/>
            <person name="Park H.-J."/>
            <person name="Ramirez L."/>
            <person name="Alfaro M."/>
            <person name="Sun H."/>
            <person name="Tritt A."/>
            <person name="Yoshinaga Y."/>
            <person name="Zwiers L.-H."/>
            <person name="Turgeon B."/>
            <person name="Goodwin S."/>
            <person name="Spatafora J."/>
            <person name="Crous P."/>
            <person name="Grigoriev I."/>
        </authorList>
    </citation>
    <scope>NUCLEOTIDE SEQUENCE</scope>
    <source>
        <strain evidence="1">ATCC 36951</strain>
    </source>
</reference>
<dbReference type="AlphaFoldDB" id="A0A6A6CHE9"/>
<evidence type="ECO:0000313" key="2">
    <source>
        <dbReference type="Proteomes" id="UP000799537"/>
    </source>
</evidence>